<protein>
    <submittedName>
        <fullName evidence="2">DinB superfamily protein</fullName>
    </submittedName>
</protein>
<reference evidence="2 3" key="1">
    <citation type="submission" date="2017-05" db="EMBL/GenBank/DDBJ databases">
        <authorList>
            <person name="Varghese N."/>
            <person name="Submissions S."/>
        </authorList>
    </citation>
    <scope>NUCLEOTIDE SEQUENCE [LARGE SCALE GENOMIC DNA]</scope>
    <source>
        <strain evidence="2 3">DSM 19036</strain>
    </source>
</reference>
<name>A0A521B148_9SPHI</name>
<accession>A0A521B148</accession>
<evidence type="ECO:0000313" key="3">
    <source>
        <dbReference type="Proteomes" id="UP000320300"/>
    </source>
</evidence>
<gene>
    <name evidence="2" type="ORF">SAMN06265348_101576</name>
</gene>
<dbReference type="AlphaFoldDB" id="A0A521B148"/>
<keyword evidence="3" id="KW-1185">Reference proteome</keyword>
<dbReference type="Pfam" id="PF12867">
    <property type="entry name" value="DinB_2"/>
    <property type="match status" value="1"/>
</dbReference>
<sequence length="191" mass="21481">MKADETTKQVQIRPEERIFASRLLNETAAGVTSSIEGLNKAQLTFKPAADKWSIDECIKHIAIAELNLWEMVVESLKQPVDPEKRKGIKFTDEQLINAVKDRSHKSKTFEALEPANSPYATAAEALAAFQKNRARLTTFVKSTSEDLRNHVLVLPIGTYDAYQFILLIAAHSNRHTQQISEVKAHIDFPKP</sequence>
<evidence type="ECO:0000313" key="2">
    <source>
        <dbReference type="EMBL" id="SMO40500.1"/>
    </source>
</evidence>
<dbReference type="InterPro" id="IPR024775">
    <property type="entry name" value="DinB-like"/>
</dbReference>
<organism evidence="2 3">
    <name type="scientific">Pedobacter westerhofensis</name>
    <dbReference type="NCBI Taxonomy" id="425512"/>
    <lineage>
        <taxon>Bacteria</taxon>
        <taxon>Pseudomonadati</taxon>
        <taxon>Bacteroidota</taxon>
        <taxon>Sphingobacteriia</taxon>
        <taxon>Sphingobacteriales</taxon>
        <taxon>Sphingobacteriaceae</taxon>
        <taxon>Pedobacter</taxon>
    </lineage>
</organism>
<dbReference type="Proteomes" id="UP000320300">
    <property type="component" value="Unassembled WGS sequence"/>
</dbReference>
<dbReference type="SUPFAM" id="SSF109854">
    <property type="entry name" value="DinB/YfiT-like putative metalloenzymes"/>
    <property type="match status" value="1"/>
</dbReference>
<evidence type="ECO:0000259" key="1">
    <source>
        <dbReference type="Pfam" id="PF12867"/>
    </source>
</evidence>
<feature type="domain" description="DinB-like" evidence="1">
    <location>
        <begin position="26"/>
        <end position="179"/>
    </location>
</feature>
<dbReference type="Gene3D" id="1.20.120.450">
    <property type="entry name" value="dinb family like domain"/>
    <property type="match status" value="1"/>
</dbReference>
<dbReference type="InterPro" id="IPR034660">
    <property type="entry name" value="DinB/YfiT-like"/>
</dbReference>
<dbReference type="EMBL" id="FXTN01000001">
    <property type="protein sequence ID" value="SMO40500.1"/>
    <property type="molecule type" value="Genomic_DNA"/>
</dbReference>
<proteinExistence type="predicted"/>